<organism evidence="1">
    <name type="scientific">Escherichia phage fEgEco12</name>
    <dbReference type="NCBI Taxonomy" id="3158837"/>
    <lineage>
        <taxon>Viruses</taxon>
        <taxon>Duplodnaviria</taxon>
        <taxon>Heunggongvirae</taxon>
        <taxon>Uroviricota</taxon>
        <taxon>Caudoviricetes</taxon>
    </lineage>
</organism>
<dbReference type="EMBL" id="PP777464">
    <property type="protein sequence ID" value="XBS49696.1"/>
    <property type="molecule type" value="Genomic_DNA"/>
</dbReference>
<protein>
    <submittedName>
        <fullName evidence="1">Uncharacterized protein</fullName>
    </submittedName>
</protein>
<sequence>MGRSVQNSRYKKRIHSRTLAGKRTFSVLKYSTIVRPRIASKLIKTFLLPGYCFIFSVLYNSSIKSRKTQAHRVHSYAQNSVLKKFLKISVQAVDIAPSL</sequence>
<proteinExistence type="predicted"/>
<name>A0AAU7PHQ6_9CAUD</name>
<accession>A0AAU7PHQ6</accession>
<reference evidence="1" key="1">
    <citation type="submission" date="2024-05" db="EMBL/GenBank/DDBJ databases">
        <authorList>
            <person name="Badawy S."/>
            <person name="Skurnik M."/>
        </authorList>
    </citation>
    <scope>NUCLEOTIDE SEQUENCE</scope>
</reference>
<evidence type="ECO:0000313" key="1">
    <source>
        <dbReference type="EMBL" id="XBS49696.1"/>
    </source>
</evidence>